<keyword evidence="2" id="KW-1133">Transmembrane helix</keyword>
<reference evidence="4" key="1">
    <citation type="submission" date="2016-10" db="EMBL/GenBank/DDBJ databases">
        <authorList>
            <person name="Varghese N."/>
            <person name="Submissions S."/>
        </authorList>
    </citation>
    <scope>NUCLEOTIDE SEQUENCE [LARGE SCALE GENOMIC DNA]</scope>
    <source>
        <strain evidence="4">CGMCC 4.5579</strain>
    </source>
</reference>
<dbReference type="RefSeq" id="WP_243859568.1">
    <property type="nucleotide sequence ID" value="NZ_FOWW01000005.1"/>
</dbReference>
<feature type="transmembrane region" description="Helical" evidence="2">
    <location>
        <begin position="95"/>
        <end position="116"/>
    </location>
</feature>
<dbReference type="Proteomes" id="UP000198727">
    <property type="component" value="Unassembled WGS sequence"/>
</dbReference>
<keyword evidence="2" id="KW-0472">Membrane</keyword>
<name>A0A1I5WFF7_9PSEU</name>
<dbReference type="AlphaFoldDB" id="A0A1I5WFF7"/>
<sequence length="117" mass="11897">MHGPDTTKLERVPAAGSIGNPVPAEPRPARRWWRGLTGALAAGLALLAVGVLVAQVIAWAGGYAGPGALPVVGHCVAAALALAAQYVADRRRGTPAGAAGATVALLTLLTLTLFWWQ</sequence>
<organism evidence="3 4">
    <name type="scientific">Amycolatopsis arida</name>
    <dbReference type="NCBI Taxonomy" id="587909"/>
    <lineage>
        <taxon>Bacteria</taxon>
        <taxon>Bacillati</taxon>
        <taxon>Actinomycetota</taxon>
        <taxon>Actinomycetes</taxon>
        <taxon>Pseudonocardiales</taxon>
        <taxon>Pseudonocardiaceae</taxon>
        <taxon>Amycolatopsis</taxon>
    </lineage>
</organism>
<evidence type="ECO:0000256" key="2">
    <source>
        <dbReference type="SAM" id="Phobius"/>
    </source>
</evidence>
<accession>A0A1I5WFF7</accession>
<keyword evidence="4" id="KW-1185">Reference proteome</keyword>
<feature type="compositionally biased region" description="Basic and acidic residues" evidence="1">
    <location>
        <begin position="1"/>
        <end position="11"/>
    </location>
</feature>
<feature type="transmembrane region" description="Helical" evidence="2">
    <location>
        <begin position="36"/>
        <end position="61"/>
    </location>
</feature>
<protein>
    <submittedName>
        <fullName evidence="3">Uncharacterized protein</fullName>
    </submittedName>
</protein>
<evidence type="ECO:0000313" key="4">
    <source>
        <dbReference type="Proteomes" id="UP000198727"/>
    </source>
</evidence>
<gene>
    <name evidence="3" type="ORF">SAMN05421810_10576</name>
</gene>
<evidence type="ECO:0000313" key="3">
    <source>
        <dbReference type="EMBL" id="SFQ18309.1"/>
    </source>
</evidence>
<feature type="region of interest" description="Disordered" evidence="1">
    <location>
        <begin position="1"/>
        <end position="23"/>
    </location>
</feature>
<feature type="transmembrane region" description="Helical" evidence="2">
    <location>
        <begin position="67"/>
        <end position="88"/>
    </location>
</feature>
<proteinExistence type="predicted"/>
<keyword evidence="2" id="KW-0812">Transmembrane</keyword>
<dbReference type="EMBL" id="FOWW01000005">
    <property type="protein sequence ID" value="SFQ18309.1"/>
    <property type="molecule type" value="Genomic_DNA"/>
</dbReference>
<evidence type="ECO:0000256" key="1">
    <source>
        <dbReference type="SAM" id="MobiDB-lite"/>
    </source>
</evidence>